<keyword evidence="1" id="KW-0479">Metal-binding</keyword>
<comment type="caution">
    <text evidence="7">The sequence shown here is derived from an EMBL/GenBank/DDBJ whole genome shotgun (WGS) entry which is preliminary data.</text>
</comment>
<feature type="domain" description="RING-type" evidence="6">
    <location>
        <begin position="37"/>
        <end position="80"/>
    </location>
</feature>
<feature type="compositionally biased region" description="Basic and acidic residues" evidence="5">
    <location>
        <begin position="18"/>
        <end position="30"/>
    </location>
</feature>
<accession>A0AAI8VG45</accession>
<dbReference type="Gene3D" id="3.30.40.10">
    <property type="entry name" value="Zinc/RING finger domain, C3HC4 (zinc finger)"/>
    <property type="match status" value="1"/>
</dbReference>
<evidence type="ECO:0000259" key="6">
    <source>
        <dbReference type="PROSITE" id="PS50089"/>
    </source>
</evidence>
<dbReference type="Proteomes" id="UP001295740">
    <property type="component" value="Unassembled WGS sequence"/>
</dbReference>
<dbReference type="AlphaFoldDB" id="A0AAI8VG45"/>
<evidence type="ECO:0000313" key="8">
    <source>
        <dbReference type="Proteomes" id="UP001295740"/>
    </source>
</evidence>
<name>A0AAI8VG45_9PEZI</name>
<evidence type="ECO:0000256" key="2">
    <source>
        <dbReference type="ARBA" id="ARBA00022771"/>
    </source>
</evidence>
<organism evidence="7 8">
    <name type="scientific">Anthostomella pinea</name>
    <dbReference type="NCBI Taxonomy" id="933095"/>
    <lineage>
        <taxon>Eukaryota</taxon>
        <taxon>Fungi</taxon>
        <taxon>Dikarya</taxon>
        <taxon>Ascomycota</taxon>
        <taxon>Pezizomycotina</taxon>
        <taxon>Sordariomycetes</taxon>
        <taxon>Xylariomycetidae</taxon>
        <taxon>Xylariales</taxon>
        <taxon>Xylariaceae</taxon>
        <taxon>Anthostomella</taxon>
    </lineage>
</organism>
<gene>
    <name evidence="7" type="ORF">KHLLAP_LOCUS4394</name>
</gene>
<evidence type="ECO:0000256" key="4">
    <source>
        <dbReference type="PROSITE-ProRule" id="PRU00175"/>
    </source>
</evidence>
<evidence type="ECO:0000313" key="7">
    <source>
        <dbReference type="EMBL" id="CAJ2503926.1"/>
    </source>
</evidence>
<feature type="region of interest" description="Disordered" evidence="5">
    <location>
        <begin position="1"/>
        <end position="30"/>
    </location>
</feature>
<dbReference type="Pfam" id="PF13639">
    <property type="entry name" value="zf-RING_2"/>
    <property type="match status" value="1"/>
</dbReference>
<sequence length="294" mass="32987">MSSNKESPAQQLSSMAAKRSDERQDERQDEPKTYEICGICQEEENEIEHTTLPCNHSFHPECIRKWLSYCQTQPTCPNCRENLAHPGCCHPISEDLFTPGATILPGALATPCEICLGIRDVRTRGNELPHWRHENLLRTLTSFSDEVAGMFGLAFQPVDVADDQGENVLFPLERQDPDETGPVPYFYGARRLAVTIDELLEYISITGIDFHGFVVRRQADARIYGLSHAEKLAILLTDSLLSEVHRGGGRNAVRAMVSNMDAVQSAAELAFRNVMHEGASHDEASDAFYWICHW</sequence>
<dbReference type="SUPFAM" id="SSF57850">
    <property type="entry name" value="RING/U-box"/>
    <property type="match status" value="1"/>
</dbReference>
<proteinExistence type="predicted"/>
<protein>
    <submittedName>
        <fullName evidence="7">Uu.00g113200.m01.CDS01</fullName>
    </submittedName>
</protein>
<feature type="compositionally biased region" description="Polar residues" evidence="5">
    <location>
        <begin position="1"/>
        <end position="14"/>
    </location>
</feature>
<dbReference type="GO" id="GO:0016567">
    <property type="term" value="P:protein ubiquitination"/>
    <property type="evidence" value="ECO:0007669"/>
    <property type="project" value="TreeGrafter"/>
</dbReference>
<keyword evidence="8" id="KW-1185">Reference proteome</keyword>
<dbReference type="PANTHER" id="PTHR45969:SF69">
    <property type="entry name" value="FINGER DOMAIN PROTEIN, PUTATIVE (AFU_ORTHOLOGUE AFUA_3G12190)-RELATED"/>
    <property type="match status" value="1"/>
</dbReference>
<dbReference type="GO" id="GO:0008270">
    <property type="term" value="F:zinc ion binding"/>
    <property type="evidence" value="ECO:0007669"/>
    <property type="project" value="UniProtKB-KW"/>
</dbReference>
<dbReference type="EMBL" id="CAUWAG010000006">
    <property type="protein sequence ID" value="CAJ2503926.1"/>
    <property type="molecule type" value="Genomic_DNA"/>
</dbReference>
<dbReference type="SMART" id="SM00184">
    <property type="entry name" value="RING"/>
    <property type="match status" value="1"/>
</dbReference>
<dbReference type="InterPro" id="IPR001841">
    <property type="entry name" value="Znf_RING"/>
</dbReference>
<keyword evidence="3" id="KW-0862">Zinc</keyword>
<dbReference type="GO" id="GO:0061630">
    <property type="term" value="F:ubiquitin protein ligase activity"/>
    <property type="evidence" value="ECO:0007669"/>
    <property type="project" value="TreeGrafter"/>
</dbReference>
<evidence type="ECO:0000256" key="5">
    <source>
        <dbReference type="SAM" id="MobiDB-lite"/>
    </source>
</evidence>
<dbReference type="PANTHER" id="PTHR45969">
    <property type="entry name" value="RING ZINC FINGER PROTEIN-RELATED"/>
    <property type="match status" value="1"/>
</dbReference>
<dbReference type="PROSITE" id="PS50089">
    <property type="entry name" value="ZF_RING_2"/>
    <property type="match status" value="1"/>
</dbReference>
<evidence type="ECO:0000256" key="1">
    <source>
        <dbReference type="ARBA" id="ARBA00022723"/>
    </source>
</evidence>
<dbReference type="InterPro" id="IPR013083">
    <property type="entry name" value="Znf_RING/FYVE/PHD"/>
</dbReference>
<evidence type="ECO:0000256" key="3">
    <source>
        <dbReference type="ARBA" id="ARBA00022833"/>
    </source>
</evidence>
<keyword evidence="2 4" id="KW-0863">Zinc-finger</keyword>
<reference evidence="7" key="1">
    <citation type="submission" date="2023-10" db="EMBL/GenBank/DDBJ databases">
        <authorList>
            <person name="Hackl T."/>
        </authorList>
    </citation>
    <scope>NUCLEOTIDE SEQUENCE</scope>
</reference>